<dbReference type="InterPro" id="IPR026954">
    <property type="entry name" value="PknH-like_Extracell"/>
</dbReference>
<dbReference type="Proteomes" id="UP000023351">
    <property type="component" value="Unassembled WGS sequence"/>
</dbReference>
<proteinExistence type="predicted"/>
<dbReference type="PATRIC" id="fig|1299321.3.peg.151"/>
<dbReference type="AlphaFoldDB" id="X8DZK5"/>
<dbReference type="Gene3D" id="3.40.1000.70">
    <property type="entry name" value="PknH-like extracellular domain"/>
    <property type="match status" value="1"/>
</dbReference>
<evidence type="ECO:0000313" key="3">
    <source>
        <dbReference type="Proteomes" id="UP000023351"/>
    </source>
</evidence>
<protein>
    <submittedName>
        <fullName evidence="2">PknH-like extracellular domain protein</fullName>
    </submittedName>
</protein>
<accession>X8DZK5</accession>
<evidence type="ECO:0000313" key="2">
    <source>
        <dbReference type="EMBL" id="EUA74082.1"/>
    </source>
</evidence>
<feature type="domain" description="PknH-like extracellular" evidence="1">
    <location>
        <begin position="21"/>
        <end position="201"/>
    </location>
</feature>
<comment type="caution">
    <text evidence="2">The sequence shown here is derived from an EMBL/GenBank/DDBJ whole genome shotgun (WGS) entry which is preliminary data.</text>
</comment>
<dbReference type="Pfam" id="PF14032">
    <property type="entry name" value="PknH_C"/>
    <property type="match status" value="1"/>
</dbReference>
<gene>
    <name evidence="2" type="ORF">I540_0164</name>
</gene>
<dbReference type="InterPro" id="IPR038232">
    <property type="entry name" value="PknH-like_Extracell_sf"/>
</dbReference>
<evidence type="ECO:0000259" key="1">
    <source>
        <dbReference type="Pfam" id="PF14032"/>
    </source>
</evidence>
<dbReference type="EMBL" id="JAOJ01000001">
    <property type="protein sequence ID" value="EUA74082.1"/>
    <property type="molecule type" value="Genomic_DNA"/>
</dbReference>
<organism evidence="2 3">
    <name type="scientific">Mycobacteroides abscessus subsp. bolletii 1513</name>
    <dbReference type="NCBI Taxonomy" id="1299321"/>
    <lineage>
        <taxon>Bacteria</taxon>
        <taxon>Bacillati</taxon>
        <taxon>Actinomycetota</taxon>
        <taxon>Actinomycetes</taxon>
        <taxon>Mycobacteriales</taxon>
        <taxon>Mycobacteriaceae</taxon>
        <taxon>Mycobacteroides</taxon>
        <taxon>Mycobacteroides abscessus</taxon>
    </lineage>
</organism>
<reference evidence="2 3" key="1">
    <citation type="submission" date="2013-12" db="EMBL/GenBank/DDBJ databases">
        <authorList>
            <person name="Zelazny A."/>
            <person name="Olivier K."/>
            <person name="Holland S."/>
            <person name="Lenaerts A."/>
            <person name="Ordway D."/>
            <person name="DeGroote M.A."/>
            <person name="Parker T."/>
            <person name="Sizemore C."/>
            <person name="Tallon L.J."/>
            <person name="Sadzewicz L.K."/>
            <person name="Sengamalay N."/>
            <person name="Fraser C.M."/>
            <person name="Hine E."/>
            <person name="Shefchek K.A."/>
            <person name="Das S.P."/>
            <person name="Tettelin H."/>
        </authorList>
    </citation>
    <scope>NUCLEOTIDE SEQUENCE [LARGE SCALE GENOMIC DNA]</scope>
    <source>
        <strain evidence="2 3">1513</strain>
    </source>
</reference>
<name>X8DZK5_9MYCO</name>
<sequence length="225" mass="24554">MLAMTVVSAGTASANPDELPVQVSALPDLMLNAQEVSSVMGANLYVSGDGEALATMGVDRPDCGSVIVASAESYDRSNYLAGRYREFLDAPGWLKMADQSMTIFPEWADATDFALGEADRWRACENQRVTMLLPQPDGSTRREWVQLRKIVQVQEVLVVGYTWPTDFGGVIYCQHALAPLRNVAIDVRACAERDGSRALDLILGCCPAWPGHSRYGRRCHQTGLG</sequence>